<dbReference type="HOGENOM" id="CLU_014904_0_0_1"/>
<dbReference type="SUPFAM" id="SSF47384">
    <property type="entry name" value="Homodimeric domain of signal transducing histidine kinase"/>
    <property type="match status" value="1"/>
</dbReference>
<gene>
    <name evidence="7" type="ORF">GSPATT00035600001</name>
</gene>
<dbReference type="EMBL" id="CT868045">
    <property type="protein sequence ID" value="CAK66471.1"/>
    <property type="molecule type" value="Genomic_DNA"/>
</dbReference>
<dbReference type="InterPro" id="IPR003661">
    <property type="entry name" value="HisK_dim/P_dom"/>
</dbReference>
<dbReference type="GeneID" id="5019655"/>
<evidence type="ECO:0008006" key="9">
    <source>
        <dbReference type="Google" id="ProtNLM"/>
    </source>
</evidence>
<dbReference type="RefSeq" id="XP_001433868.1">
    <property type="nucleotide sequence ID" value="XM_001433831.1"/>
</dbReference>
<feature type="region of interest" description="Disordered" evidence="3">
    <location>
        <begin position="686"/>
        <end position="713"/>
    </location>
</feature>
<keyword evidence="4" id="KW-0812">Transmembrane</keyword>
<dbReference type="Gene3D" id="1.10.287.130">
    <property type="match status" value="1"/>
</dbReference>
<dbReference type="PROSITE" id="PS50110">
    <property type="entry name" value="RESPONSE_REGULATORY"/>
    <property type="match status" value="1"/>
</dbReference>
<dbReference type="PANTHER" id="PTHR43719">
    <property type="entry name" value="TWO-COMPONENT HISTIDINE KINASE"/>
    <property type="match status" value="1"/>
</dbReference>
<evidence type="ECO:0000259" key="5">
    <source>
        <dbReference type="PROSITE" id="PS50109"/>
    </source>
</evidence>
<dbReference type="InterPro" id="IPR011006">
    <property type="entry name" value="CheY-like_superfamily"/>
</dbReference>
<dbReference type="InterPro" id="IPR003594">
    <property type="entry name" value="HATPase_dom"/>
</dbReference>
<dbReference type="KEGG" id="ptm:GSPATT00035600001"/>
<feature type="modified residue" description="4-aspartylphosphate" evidence="2">
    <location>
        <position position="853"/>
    </location>
</feature>
<feature type="domain" description="Response regulatory" evidence="6">
    <location>
        <begin position="794"/>
        <end position="922"/>
    </location>
</feature>
<evidence type="ECO:0000313" key="8">
    <source>
        <dbReference type="Proteomes" id="UP000000600"/>
    </source>
</evidence>
<dbReference type="SMART" id="SM00387">
    <property type="entry name" value="HATPase_c"/>
    <property type="match status" value="1"/>
</dbReference>
<feature type="transmembrane region" description="Helical" evidence="4">
    <location>
        <begin position="54"/>
        <end position="73"/>
    </location>
</feature>
<organism evidence="7 8">
    <name type="scientific">Paramecium tetraurelia</name>
    <dbReference type="NCBI Taxonomy" id="5888"/>
    <lineage>
        <taxon>Eukaryota</taxon>
        <taxon>Sar</taxon>
        <taxon>Alveolata</taxon>
        <taxon>Ciliophora</taxon>
        <taxon>Intramacronucleata</taxon>
        <taxon>Oligohymenophorea</taxon>
        <taxon>Peniculida</taxon>
        <taxon>Parameciidae</taxon>
        <taxon>Paramecium</taxon>
    </lineage>
</organism>
<evidence type="ECO:0000256" key="4">
    <source>
        <dbReference type="SAM" id="Phobius"/>
    </source>
</evidence>
<feature type="transmembrane region" description="Helical" evidence="4">
    <location>
        <begin position="29"/>
        <end position="48"/>
    </location>
</feature>
<dbReference type="InterPro" id="IPR050956">
    <property type="entry name" value="2C_system_His_kinase"/>
</dbReference>
<dbReference type="OMA" id="CQCRRIM"/>
<dbReference type="SUPFAM" id="SSF55874">
    <property type="entry name" value="ATPase domain of HSP90 chaperone/DNA topoisomerase II/histidine kinase"/>
    <property type="match status" value="1"/>
</dbReference>
<evidence type="ECO:0000256" key="2">
    <source>
        <dbReference type="PROSITE-ProRule" id="PRU00169"/>
    </source>
</evidence>
<dbReference type="InterPro" id="IPR036097">
    <property type="entry name" value="HisK_dim/P_sf"/>
</dbReference>
<evidence type="ECO:0000256" key="3">
    <source>
        <dbReference type="SAM" id="MobiDB-lite"/>
    </source>
</evidence>
<accession>A0C6Q4</accession>
<dbReference type="OrthoDB" id="21225at2759"/>
<dbReference type="GO" id="GO:0000155">
    <property type="term" value="F:phosphorelay sensor kinase activity"/>
    <property type="evidence" value="ECO:0007669"/>
    <property type="project" value="InterPro"/>
</dbReference>
<dbReference type="InParanoid" id="A0C6Q4"/>
<protein>
    <recommendedName>
        <fullName evidence="9">Response regulatory domain-containing protein</fullName>
    </recommendedName>
</protein>
<dbReference type="SMART" id="SM00448">
    <property type="entry name" value="REC"/>
    <property type="match status" value="1"/>
</dbReference>
<name>A0C6Q4_PARTE</name>
<keyword evidence="4" id="KW-0472">Membrane</keyword>
<dbReference type="CDD" id="cd17546">
    <property type="entry name" value="REC_hyHK_CKI1_RcsC-like"/>
    <property type="match status" value="1"/>
</dbReference>
<keyword evidence="1 2" id="KW-0597">Phosphoprotein</keyword>
<dbReference type="InterPro" id="IPR036890">
    <property type="entry name" value="HATPase_C_sf"/>
</dbReference>
<dbReference type="InterPro" id="IPR001789">
    <property type="entry name" value="Sig_transdc_resp-reg_receiver"/>
</dbReference>
<feature type="domain" description="Histidine kinase" evidence="5">
    <location>
        <begin position="414"/>
        <end position="639"/>
    </location>
</feature>
<evidence type="ECO:0000313" key="7">
    <source>
        <dbReference type="EMBL" id="CAK66471.1"/>
    </source>
</evidence>
<sequence>MSQTKLKIECQPKEFDVISSKNLCFANNYAVEIYLLLLSFSNLAYYIYNESSSQFMLIKFILTSCLTLIAIVLQKRLDPNITRFIKFICEIVSISQLISKDEWNCLAILSLIFDKGILLKNQEIYTYLYDYLILKVLGLTYASLYWNNQVLIIIICNSIVLEIYQILLLYVTNKQTQQQKLENFRKGFSVRSEKINSENINLVDNQMKNEEITKNDIFMKFQDQNNNENLINTEEHWIKRMHAIPISIIILSKKSLTIKFKNQTARKNFNTLCYNDNEINDLIMNKLEFTLLEDSLEMLKNSSSFIIRKQFLNKPVNQSYSSQFDIENLKKLTLSKISQNFLNGDYHNLMKPNTNSIDLYCHQILDSQQFQINGTIFYSNGDDELTIILSDISKQMQLQQFIVKDEFQKKVIESLSHELKTPLNSSINFIKSAIADDQLPLCIKKQCLEPASIALQLQSYIINDVIDFSQFYNNSLDVCVKEFEIKDVISEITSIFNLQFQNKGLNFVIDLTKNTSTNMSTDYNRLMQILVNVLQNSLKYTYKGGAILKIKNLEDDVISFSVSDTGIGIKSEMTKKLNTYVNQVENLRHFSKLKSWNGIGLLISSILLHQLNPQLTETFKIKSKLSEGTKFKFKIKQILIDDHNNNTDDISRRKSVKFRRNSKKNCQTNLVGTLIFVNESAFNTQNLGLNSKPRPNQNKKLKGSTDYDQESVESNNNYQNLSDQYLQLQNQEHNFILNIIDKKKLSGSFEQQSIKSSSLKSKILSYSQLKIMERQSNDSALEYFKKNLSCQCRRIMSVDDEIFNQNSIKLLIERYGFEVIIFKSYNGLEAISVIQSLQKCSKECGLLNLILMDYSMPVMDGIQCTIQLKKMMKEKIIPNINIIGLTAFTSKLEVESCLNAGMLEVLFKPLKLNDFCELLTLL</sequence>
<keyword evidence="4" id="KW-1133">Transmembrane helix</keyword>
<keyword evidence="8" id="KW-1185">Reference proteome</keyword>
<dbReference type="STRING" id="5888.A0C6Q4"/>
<reference evidence="7 8" key="1">
    <citation type="journal article" date="2006" name="Nature">
        <title>Global trends of whole-genome duplications revealed by the ciliate Paramecium tetraurelia.</title>
        <authorList>
            <consortium name="Genoscope"/>
            <person name="Aury J.-M."/>
            <person name="Jaillon O."/>
            <person name="Duret L."/>
            <person name="Noel B."/>
            <person name="Jubin C."/>
            <person name="Porcel B.M."/>
            <person name="Segurens B."/>
            <person name="Daubin V."/>
            <person name="Anthouard V."/>
            <person name="Aiach N."/>
            <person name="Arnaiz O."/>
            <person name="Billaut A."/>
            <person name="Beisson J."/>
            <person name="Blanc I."/>
            <person name="Bouhouche K."/>
            <person name="Camara F."/>
            <person name="Duharcourt S."/>
            <person name="Guigo R."/>
            <person name="Gogendeau D."/>
            <person name="Katinka M."/>
            <person name="Keller A.-M."/>
            <person name="Kissmehl R."/>
            <person name="Klotz C."/>
            <person name="Koll F."/>
            <person name="Le Moue A."/>
            <person name="Lepere C."/>
            <person name="Malinsky S."/>
            <person name="Nowacki M."/>
            <person name="Nowak J.K."/>
            <person name="Plattner H."/>
            <person name="Poulain J."/>
            <person name="Ruiz F."/>
            <person name="Serrano V."/>
            <person name="Zagulski M."/>
            <person name="Dessen P."/>
            <person name="Betermier M."/>
            <person name="Weissenbach J."/>
            <person name="Scarpelli C."/>
            <person name="Schachter V."/>
            <person name="Sperling L."/>
            <person name="Meyer E."/>
            <person name="Cohen J."/>
            <person name="Wincker P."/>
        </authorList>
    </citation>
    <scope>NUCLEOTIDE SEQUENCE [LARGE SCALE GENOMIC DNA]</scope>
    <source>
        <strain evidence="7 8">Stock d4-2</strain>
    </source>
</reference>
<dbReference type="InterPro" id="IPR005467">
    <property type="entry name" value="His_kinase_dom"/>
</dbReference>
<evidence type="ECO:0000256" key="1">
    <source>
        <dbReference type="ARBA" id="ARBA00022553"/>
    </source>
</evidence>
<dbReference type="Gene3D" id="3.30.565.10">
    <property type="entry name" value="Histidine kinase-like ATPase, C-terminal domain"/>
    <property type="match status" value="1"/>
</dbReference>
<dbReference type="Gene3D" id="3.40.50.2300">
    <property type="match status" value="1"/>
</dbReference>
<dbReference type="Proteomes" id="UP000000600">
    <property type="component" value="Unassembled WGS sequence"/>
</dbReference>
<dbReference type="Pfam" id="PF00072">
    <property type="entry name" value="Response_reg"/>
    <property type="match status" value="1"/>
</dbReference>
<feature type="transmembrane region" description="Helical" evidence="4">
    <location>
        <begin position="150"/>
        <end position="171"/>
    </location>
</feature>
<dbReference type="eggNOG" id="KOG0519">
    <property type="taxonomic scope" value="Eukaryota"/>
</dbReference>
<feature type="compositionally biased region" description="Polar residues" evidence="3">
    <location>
        <begin position="686"/>
        <end position="696"/>
    </location>
</feature>
<evidence type="ECO:0000259" key="6">
    <source>
        <dbReference type="PROSITE" id="PS50110"/>
    </source>
</evidence>
<dbReference type="AlphaFoldDB" id="A0C6Q4"/>
<dbReference type="SUPFAM" id="SSF52172">
    <property type="entry name" value="CheY-like"/>
    <property type="match status" value="1"/>
</dbReference>
<dbReference type="PANTHER" id="PTHR43719:SF28">
    <property type="entry name" value="PEROXIDE STRESS-ACTIVATED HISTIDINE KINASE MAK1-RELATED"/>
    <property type="match status" value="1"/>
</dbReference>
<dbReference type="Pfam" id="PF02518">
    <property type="entry name" value="HATPase_c"/>
    <property type="match status" value="1"/>
</dbReference>
<dbReference type="CDD" id="cd00082">
    <property type="entry name" value="HisKA"/>
    <property type="match status" value="1"/>
</dbReference>
<proteinExistence type="predicted"/>
<dbReference type="PROSITE" id="PS50109">
    <property type="entry name" value="HIS_KIN"/>
    <property type="match status" value="1"/>
</dbReference>